<dbReference type="AlphaFoldDB" id="A0A6J6C1A0"/>
<name>A0A6J6C1A0_9ZZZZ</name>
<sequence length="104" mass="11175">MVGKWLGSDVPAVGISLGFERVMDLVSPSLFASSGDAVVLVVEGDVLAKAIEIRASLIAQGYRVRLESRPKKLNTLFESLAANGFTHFATLDETTTEIELRPIA</sequence>
<reference evidence="1" key="1">
    <citation type="submission" date="2020-05" db="EMBL/GenBank/DDBJ databases">
        <authorList>
            <person name="Chiriac C."/>
            <person name="Salcher M."/>
            <person name="Ghai R."/>
            <person name="Kavagutti S V."/>
        </authorList>
    </citation>
    <scope>NUCLEOTIDE SEQUENCE</scope>
</reference>
<protein>
    <submittedName>
        <fullName evidence="1">Unannotated protein</fullName>
    </submittedName>
</protein>
<evidence type="ECO:0000313" key="1">
    <source>
        <dbReference type="EMBL" id="CAB4545162.1"/>
    </source>
</evidence>
<proteinExistence type="predicted"/>
<organism evidence="1">
    <name type="scientific">freshwater metagenome</name>
    <dbReference type="NCBI Taxonomy" id="449393"/>
    <lineage>
        <taxon>unclassified sequences</taxon>
        <taxon>metagenomes</taxon>
        <taxon>ecological metagenomes</taxon>
    </lineage>
</organism>
<dbReference type="EMBL" id="CAEZSN010000076">
    <property type="protein sequence ID" value="CAB4545162.1"/>
    <property type="molecule type" value="Genomic_DNA"/>
</dbReference>
<accession>A0A6J6C1A0</accession>
<dbReference type="SUPFAM" id="SSF52954">
    <property type="entry name" value="Class II aaRS ABD-related"/>
    <property type="match status" value="1"/>
</dbReference>
<gene>
    <name evidence="1" type="ORF">UFOPK1433_00749</name>
</gene>